<dbReference type="EMBL" id="JABEZW010000009">
    <property type="protein sequence ID" value="MBA0776670.1"/>
    <property type="molecule type" value="Genomic_DNA"/>
</dbReference>
<protein>
    <recommendedName>
        <fullName evidence="1">RNase H type-1 domain-containing protein</fullName>
    </recommendedName>
</protein>
<dbReference type="GO" id="GO:0004523">
    <property type="term" value="F:RNA-DNA hybrid ribonuclease activity"/>
    <property type="evidence" value="ECO:0007669"/>
    <property type="project" value="InterPro"/>
</dbReference>
<dbReference type="GO" id="GO:0003676">
    <property type="term" value="F:nucleic acid binding"/>
    <property type="evidence" value="ECO:0007669"/>
    <property type="project" value="InterPro"/>
</dbReference>
<accession>A0A7J9EUF1</accession>
<reference evidence="2 3" key="1">
    <citation type="journal article" date="2019" name="Genome Biol. Evol.">
        <title>Insights into the evolution of the New World diploid cottons (Gossypium, subgenus Houzingenia) based on genome sequencing.</title>
        <authorList>
            <person name="Grover C.E."/>
            <person name="Arick M.A. 2nd"/>
            <person name="Thrash A."/>
            <person name="Conover J.L."/>
            <person name="Sanders W.S."/>
            <person name="Peterson D.G."/>
            <person name="Frelichowski J.E."/>
            <person name="Scheffler J.A."/>
            <person name="Scheffler B.E."/>
            <person name="Wendel J.F."/>
        </authorList>
    </citation>
    <scope>NUCLEOTIDE SEQUENCE [LARGE SCALE GENOMIC DNA]</scope>
    <source>
        <strain evidence="2">8</strain>
        <tissue evidence="2">Leaf</tissue>
    </source>
</reference>
<gene>
    <name evidence="2" type="ORF">Gotri_011635</name>
</gene>
<dbReference type="InterPro" id="IPR044730">
    <property type="entry name" value="RNase_H-like_dom_plant"/>
</dbReference>
<dbReference type="Pfam" id="PF13456">
    <property type="entry name" value="RVT_3"/>
    <property type="match status" value="1"/>
</dbReference>
<sequence length="90" mass="10354">MAEAIAMLHGIQFASEMGFMLVILERDSKIVIKNVQSIEEDYSETRPITWDVKALARNFLVCRFEFIAREGNTVAHAVAEEGMWRLKNCY</sequence>
<dbReference type="PANTHER" id="PTHR47074">
    <property type="entry name" value="BNAC02G40300D PROTEIN"/>
    <property type="match status" value="1"/>
</dbReference>
<keyword evidence="3" id="KW-1185">Reference proteome</keyword>
<dbReference type="SUPFAM" id="SSF53098">
    <property type="entry name" value="Ribonuclease H-like"/>
    <property type="match status" value="1"/>
</dbReference>
<dbReference type="InterPro" id="IPR002156">
    <property type="entry name" value="RNaseH_domain"/>
</dbReference>
<dbReference type="PANTHER" id="PTHR47074:SF61">
    <property type="entry name" value="RNASE H TYPE-1 DOMAIN-CONTAINING PROTEIN"/>
    <property type="match status" value="1"/>
</dbReference>
<dbReference type="AlphaFoldDB" id="A0A7J9EUF1"/>
<dbReference type="InterPro" id="IPR012337">
    <property type="entry name" value="RNaseH-like_sf"/>
</dbReference>
<dbReference type="Proteomes" id="UP000593568">
    <property type="component" value="Unassembled WGS sequence"/>
</dbReference>
<comment type="caution">
    <text evidence="2">The sequence shown here is derived from an EMBL/GenBank/DDBJ whole genome shotgun (WGS) entry which is preliminary data.</text>
</comment>
<evidence type="ECO:0000313" key="2">
    <source>
        <dbReference type="EMBL" id="MBA0776670.1"/>
    </source>
</evidence>
<name>A0A7J9EUF1_9ROSI</name>
<dbReference type="InterPro" id="IPR052929">
    <property type="entry name" value="RNase_H-like_EbsB-rel"/>
</dbReference>
<evidence type="ECO:0000313" key="3">
    <source>
        <dbReference type="Proteomes" id="UP000593568"/>
    </source>
</evidence>
<organism evidence="2 3">
    <name type="scientific">Gossypium trilobum</name>
    <dbReference type="NCBI Taxonomy" id="34281"/>
    <lineage>
        <taxon>Eukaryota</taxon>
        <taxon>Viridiplantae</taxon>
        <taxon>Streptophyta</taxon>
        <taxon>Embryophyta</taxon>
        <taxon>Tracheophyta</taxon>
        <taxon>Spermatophyta</taxon>
        <taxon>Magnoliopsida</taxon>
        <taxon>eudicotyledons</taxon>
        <taxon>Gunneridae</taxon>
        <taxon>Pentapetalae</taxon>
        <taxon>rosids</taxon>
        <taxon>malvids</taxon>
        <taxon>Malvales</taxon>
        <taxon>Malvaceae</taxon>
        <taxon>Malvoideae</taxon>
        <taxon>Gossypium</taxon>
    </lineage>
</organism>
<proteinExistence type="predicted"/>
<dbReference type="InterPro" id="IPR036397">
    <property type="entry name" value="RNaseH_sf"/>
</dbReference>
<dbReference type="Gene3D" id="3.30.420.10">
    <property type="entry name" value="Ribonuclease H-like superfamily/Ribonuclease H"/>
    <property type="match status" value="1"/>
</dbReference>
<evidence type="ECO:0000259" key="1">
    <source>
        <dbReference type="Pfam" id="PF13456"/>
    </source>
</evidence>
<feature type="domain" description="RNase H type-1" evidence="1">
    <location>
        <begin position="1"/>
        <end position="81"/>
    </location>
</feature>
<dbReference type="CDD" id="cd06222">
    <property type="entry name" value="RNase_H_like"/>
    <property type="match status" value="1"/>
</dbReference>